<dbReference type="PANTHER" id="PTHR46268">
    <property type="entry name" value="STRESS RESPONSE PROTEIN NHAX"/>
    <property type="match status" value="1"/>
</dbReference>
<sequence>MQNRILVPIDLSHEATFDLIFSSTAAMARRHAAELHLLTVVPEAMAAWPYVPRGFVDDARKLAESQLAEIAGLEYGDDIRWHSEAVIGPVATTIVEQAARVDAGLIAIASHDPKMTDLLLGGTADRVLRRAHTSVLVLRHGTGWDWAQ</sequence>
<reference evidence="3 4" key="1">
    <citation type="submission" date="2013-10" db="EMBL/GenBank/DDBJ databases">
        <title>Salinisphaera orenii MK-B5 Genome Sequencing.</title>
        <authorList>
            <person name="Lai Q."/>
            <person name="Li C."/>
            <person name="Shao Z."/>
        </authorList>
    </citation>
    <scope>NUCLEOTIDE SEQUENCE [LARGE SCALE GENOMIC DNA]</scope>
    <source>
        <strain evidence="3 4">MK-B5</strain>
    </source>
</reference>
<dbReference type="SUPFAM" id="SSF52402">
    <property type="entry name" value="Adenine nucleotide alpha hydrolases-like"/>
    <property type="match status" value="1"/>
</dbReference>
<name>A0A423PNW5_9GAMM</name>
<dbReference type="RefSeq" id="WP_123631115.1">
    <property type="nucleotide sequence ID" value="NZ_AYKH01000014.1"/>
</dbReference>
<keyword evidence="4" id="KW-1185">Reference proteome</keyword>
<feature type="domain" description="UspA" evidence="2">
    <location>
        <begin position="3"/>
        <end position="139"/>
    </location>
</feature>
<gene>
    <name evidence="3" type="ORF">SAOR_08880</name>
</gene>
<dbReference type="Pfam" id="PF00582">
    <property type="entry name" value="Usp"/>
    <property type="match status" value="1"/>
</dbReference>
<dbReference type="AlphaFoldDB" id="A0A423PNW5"/>
<protein>
    <submittedName>
        <fullName evidence="3">Universal stress protein</fullName>
    </submittedName>
</protein>
<evidence type="ECO:0000313" key="3">
    <source>
        <dbReference type="EMBL" id="ROO27267.1"/>
    </source>
</evidence>
<dbReference type="EMBL" id="AYKH01000014">
    <property type="protein sequence ID" value="ROO27267.1"/>
    <property type="molecule type" value="Genomic_DNA"/>
</dbReference>
<comment type="similarity">
    <text evidence="1">Belongs to the universal stress protein A family.</text>
</comment>
<comment type="caution">
    <text evidence="3">The sequence shown here is derived from an EMBL/GenBank/DDBJ whole genome shotgun (WGS) entry which is preliminary data.</text>
</comment>
<dbReference type="PANTHER" id="PTHR46268:SF6">
    <property type="entry name" value="UNIVERSAL STRESS PROTEIN UP12"/>
    <property type="match status" value="1"/>
</dbReference>
<dbReference type="InterPro" id="IPR006016">
    <property type="entry name" value="UspA"/>
</dbReference>
<organism evidence="3 4">
    <name type="scientific">Salinisphaera orenii MK-B5</name>
    <dbReference type="NCBI Taxonomy" id="856730"/>
    <lineage>
        <taxon>Bacteria</taxon>
        <taxon>Pseudomonadati</taxon>
        <taxon>Pseudomonadota</taxon>
        <taxon>Gammaproteobacteria</taxon>
        <taxon>Salinisphaerales</taxon>
        <taxon>Salinisphaeraceae</taxon>
        <taxon>Salinisphaera</taxon>
    </lineage>
</organism>
<evidence type="ECO:0000259" key="2">
    <source>
        <dbReference type="Pfam" id="PF00582"/>
    </source>
</evidence>
<dbReference type="Proteomes" id="UP000283993">
    <property type="component" value="Unassembled WGS sequence"/>
</dbReference>
<dbReference type="InterPro" id="IPR006015">
    <property type="entry name" value="Universal_stress_UspA"/>
</dbReference>
<dbReference type="Gene3D" id="3.40.50.620">
    <property type="entry name" value="HUPs"/>
    <property type="match status" value="1"/>
</dbReference>
<evidence type="ECO:0000313" key="4">
    <source>
        <dbReference type="Proteomes" id="UP000283993"/>
    </source>
</evidence>
<accession>A0A423PNW5</accession>
<dbReference type="InterPro" id="IPR014729">
    <property type="entry name" value="Rossmann-like_a/b/a_fold"/>
</dbReference>
<evidence type="ECO:0000256" key="1">
    <source>
        <dbReference type="ARBA" id="ARBA00008791"/>
    </source>
</evidence>
<proteinExistence type="inferred from homology"/>
<dbReference type="PRINTS" id="PR01438">
    <property type="entry name" value="UNVRSLSTRESS"/>
</dbReference>
<dbReference type="CDD" id="cd00293">
    <property type="entry name" value="USP-like"/>
    <property type="match status" value="1"/>
</dbReference>